<dbReference type="Gene3D" id="3.30.420.10">
    <property type="entry name" value="Ribonuclease H-like superfamily/Ribonuclease H"/>
    <property type="match status" value="1"/>
</dbReference>
<evidence type="ECO:0000313" key="2">
    <source>
        <dbReference type="EMBL" id="GIY72297.1"/>
    </source>
</evidence>
<comment type="caution">
    <text evidence="2">The sequence shown here is derived from an EMBL/GenBank/DDBJ whole genome shotgun (WGS) entry which is preliminary data.</text>
</comment>
<feature type="domain" description="Tc1-like transposase DDE" evidence="1">
    <location>
        <begin position="7"/>
        <end position="116"/>
    </location>
</feature>
<dbReference type="InterPro" id="IPR036397">
    <property type="entry name" value="RNaseH_sf"/>
</dbReference>
<keyword evidence="3" id="KW-1185">Reference proteome</keyword>
<dbReference type="InterPro" id="IPR052338">
    <property type="entry name" value="Transposase_5"/>
</dbReference>
<evidence type="ECO:0000313" key="3">
    <source>
        <dbReference type="Proteomes" id="UP001054837"/>
    </source>
</evidence>
<dbReference type="EMBL" id="BPLQ01013474">
    <property type="protein sequence ID" value="GIY72297.1"/>
    <property type="molecule type" value="Genomic_DNA"/>
</dbReference>
<evidence type="ECO:0000259" key="1">
    <source>
        <dbReference type="Pfam" id="PF13358"/>
    </source>
</evidence>
<proteinExistence type="predicted"/>
<protein>
    <submittedName>
        <fullName evidence="2">Transposable element Tc3 transposase</fullName>
    </submittedName>
</protein>
<dbReference type="Proteomes" id="UP001054837">
    <property type="component" value="Unassembled WGS sequence"/>
</dbReference>
<reference evidence="2 3" key="1">
    <citation type="submission" date="2021-06" db="EMBL/GenBank/DDBJ databases">
        <title>Caerostris darwini draft genome.</title>
        <authorList>
            <person name="Kono N."/>
            <person name="Arakawa K."/>
        </authorList>
    </citation>
    <scope>NUCLEOTIDE SEQUENCE [LARGE SCALE GENOMIC DNA]</scope>
</reference>
<dbReference type="InterPro" id="IPR038717">
    <property type="entry name" value="Tc1-like_DDE_dom"/>
</dbReference>
<name>A0AAV4VPY3_9ARAC</name>
<dbReference type="PANTHER" id="PTHR23022:SF129">
    <property type="entry name" value="TRANSPOSABLE ELEMENT TC3 TRANSPOSASE"/>
    <property type="match status" value="1"/>
</dbReference>
<dbReference type="AlphaFoldDB" id="A0AAV4VPY3"/>
<dbReference type="GO" id="GO:0003676">
    <property type="term" value="F:nucleic acid binding"/>
    <property type="evidence" value="ECO:0007669"/>
    <property type="project" value="InterPro"/>
</dbReference>
<dbReference type="Pfam" id="PF13358">
    <property type="entry name" value="DDE_3"/>
    <property type="match status" value="1"/>
</dbReference>
<organism evidence="2 3">
    <name type="scientific">Caerostris darwini</name>
    <dbReference type="NCBI Taxonomy" id="1538125"/>
    <lineage>
        <taxon>Eukaryota</taxon>
        <taxon>Metazoa</taxon>
        <taxon>Ecdysozoa</taxon>
        <taxon>Arthropoda</taxon>
        <taxon>Chelicerata</taxon>
        <taxon>Arachnida</taxon>
        <taxon>Araneae</taxon>
        <taxon>Araneomorphae</taxon>
        <taxon>Entelegynae</taxon>
        <taxon>Araneoidea</taxon>
        <taxon>Araneidae</taxon>
        <taxon>Caerostris</taxon>
    </lineage>
</organism>
<sequence>MEGGSLMVWLAVGYGGRTSLVFLNGRQKHRDYIQVLNSEFLPYGSDLGGEEWKFQQDGASLHTATGVKNWFLTNNVDVLPWPAKSPDLNIVENIWAMLVRRVYADVRQFDSLTQLREALNDSWDNFCQTEVQSLYNSLPNRIFEVIKANGKNIPY</sequence>
<accession>A0AAV4VPY3</accession>
<dbReference type="PANTHER" id="PTHR23022">
    <property type="entry name" value="TRANSPOSABLE ELEMENT-RELATED"/>
    <property type="match status" value="1"/>
</dbReference>
<gene>
    <name evidence="2" type="primary">tc3a</name>
    <name evidence="2" type="ORF">CDAR_65121</name>
</gene>